<sequence length="82" mass="9474">MYGQFDTMIILDKQNRVTNESYRTVAYTFTDYKSHVIIGPAKPLPEGLSPFNVYVVLSRSRGRDDIKLLRRFDHDLPKAPVT</sequence>
<evidence type="ECO:0000313" key="2">
    <source>
        <dbReference type="Proteomes" id="UP000807306"/>
    </source>
</evidence>
<dbReference type="AlphaFoldDB" id="A0A9P6JMU0"/>
<dbReference type="OrthoDB" id="2986975at2759"/>
<reference evidence="1" key="1">
    <citation type="submission" date="2020-11" db="EMBL/GenBank/DDBJ databases">
        <authorList>
            <consortium name="DOE Joint Genome Institute"/>
            <person name="Ahrendt S."/>
            <person name="Riley R."/>
            <person name="Andreopoulos W."/>
            <person name="Labutti K."/>
            <person name="Pangilinan J."/>
            <person name="Ruiz-Duenas F.J."/>
            <person name="Barrasa J.M."/>
            <person name="Sanchez-Garcia M."/>
            <person name="Camarero S."/>
            <person name="Miyauchi S."/>
            <person name="Serrano A."/>
            <person name="Linde D."/>
            <person name="Babiker R."/>
            <person name="Drula E."/>
            <person name="Ayuso-Fernandez I."/>
            <person name="Pacheco R."/>
            <person name="Padilla G."/>
            <person name="Ferreira P."/>
            <person name="Barriuso J."/>
            <person name="Kellner H."/>
            <person name="Castanera R."/>
            <person name="Alfaro M."/>
            <person name="Ramirez L."/>
            <person name="Pisabarro A.G."/>
            <person name="Kuo A."/>
            <person name="Tritt A."/>
            <person name="Lipzen A."/>
            <person name="He G."/>
            <person name="Yan M."/>
            <person name="Ng V."/>
            <person name="Cullen D."/>
            <person name="Martin F."/>
            <person name="Rosso M.-N."/>
            <person name="Henrissat B."/>
            <person name="Hibbett D."/>
            <person name="Martinez A.T."/>
            <person name="Grigoriev I.V."/>
        </authorList>
    </citation>
    <scope>NUCLEOTIDE SEQUENCE</scope>
    <source>
        <strain evidence="1">CBS 506.95</strain>
    </source>
</reference>
<gene>
    <name evidence="1" type="ORF">CPB83DRAFT_501747</name>
</gene>
<accession>A0A9P6JMU0</accession>
<evidence type="ECO:0000313" key="1">
    <source>
        <dbReference type="EMBL" id="KAF9526158.1"/>
    </source>
</evidence>
<proteinExistence type="predicted"/>
<name>A0A9P6JMU0_9AGAR</name>
<dbReference type="Proteomes" id="UP000807306">
    <property type="component" value="Unassembled WGS sequence"/>
</dbReference>
<comment type="caution">
    <text evidence="1">The sequence shown here is derived from an EMBL/GenBank/DDBJ whole genome shotgun (WGS) entry which is preliminary data.</text>
</comment>
<organism evidence="1 2">
    <name type="scientific">Crepidotus variabilis</name>
    <dbReference type="NCBI Taxonomy" id="179855"/>
    <lineage>
        <taxon>Eukaryota</taxon>
        <taxon>Fungi</taxon>
        <taxon>Dikarya</taxon>
        <taxon>Basidiomycota</taxon>
        <taxon>Agaricomycotina</taxon>
        <taxon>Agaricomycetes</taxon>
        <taxon>Agaricomycetidae</taxon>
        <taxon>Agaricales</taxon>
        <taxon>Agaricineae</taxon>
        <taxon>Crepidotaceae</taxon>
        <taxon>Crepidotus</taxon>
    </lineage>
</organism>
<protein>
    <submittedName>
        <fullName evidence="1">Uncharacterized protein</fullName>
    </submittedName>
</protein>
<dbReference type="EMBL" id="MU157875">
    <property type="protein sequence ID" value="KAF9526158.1"/>
    <property type="molecule type" value="Genomic_DNA"/>
</dbReference>
<keyword evidence="2" id="KW-1185">Reference proteome</keyword>